<gene>
    <name evidence="1" type="ORF">ACEZDG_14120</name>
</gene>
<protein>
    <submittedName>
        <fullName evidence="1">Uncharacterized protein</fullName>
    </submittedName>
</protein>
<comment type="caution">
    <text evidence="1">The sequence shown here is derived from an EMBL/GenBank/DDBJ whole genome shotgun (WGS) entry which is preliminary data.</text>
</comment>
<keyword evidence="2" id="KW-1185">Reference proteome</keyword>
<reference evidence="1 2" key="1">
    <citation type="submission" date="2024-09" db="EMBL/GenBank/DDBJ databases">
        <authorList>
            <person name="Lee S.D."/>
        </authorList>
    </citation>
    <scope>NUCLEOTIDE SEQUENCE [LARGE SCALE GENOMIC DNA]</scope>
    <source>
        <strain evidence="1 2">N1-1</strain>
    </source>
</reference>
<proteinExistence type="predicted"/>
<organism evidence="1 2">
    <name type="scientific">Streptacidiphilus alkalitolerans</name>
    <dbReference type="NCBI Taxonomy" id="3342712"/>
    <lineage>
        <taxon>Bacteria</taxon>
        <taxon>Bacillati</taxon>
        <taxon>Actinomycetota</taxon>
        <taxon>Actinomycetes</taxon>
        <taxon>Kitasatosporales</taxon>
        <taxon>Streptomycetaceae</taxon>
        <taxon>Streptacidiphilus</taxon>
    </lineage>
</organism>
<dbReference type="EMBL" id="JBHEZX010000005">
    <property type="protein sequence ID" value="MFC1410402.1"/>
    <property type="molecule type" value="Genomic_DNA"/>
</dbReference>
<accession>A0ABV6V9K5</accession>
<dbReference type="Proteomes" id="UP001592582">
    <property type="component" value="Unassembled WGS sequence"/>
</dbReference>
<name>A0ABV6V9K5_9ACTN</name>
<sequence>MSIAPLRYVEPQPVAPAAGGLFSVATMLPMEDAHAENGVMWEPLTCAEAQAGGDPCVAERDPLAVDEGVPEVEATPFIIYGGYNCKLVGHTVADVRNRAQQALYLGEQRATERALWTGDQGNRPRLADPTAVILGPGSLLADAVSPEVGLALLEAYLGSGTGGVGMVHLTRDVATLLWRGQMLTTSGTRTTTRLGTLVAAGGGYPGTGPDGSDAPAGTAWAYATSPVVVRRSEVYMNPDTPEQALNKTTNNLEILAERTYVVGWDCLLAAVLITIA</sequence>
<evidence type="ECO:0000313" key="2">
    <source>
        <dbReference type="Proteomes" id="UP001592582"/>
    </source>
</evidence>
<evidence type="ECO:0000313" key="1">
    <source>
        <dbReference type="EMBL" id="MFC1410402.1"/>
    </source>
</evidence>